<dbReference type="GO" id="GO:0005737">
    <property type="term" value="C:cytoplasm"/>
    <property type="evidence" value="ECO:0007669"/>
    <property type="project" value="TreeGrafter"/>
</dbReference>
<dbReference type="PANTHER" id="PTHR11260">
    <property type="entry name" value="GLUTATHIONE S-TRANSFERASE, GST, SUPERFAMILY, GST DOMAIN CONTAINING"/>
    <property type="match status" value="1"/>
</dbReference>
<dbReference type="InterPro" id="IPR040079">
    <property type="entry name" value="Glutathione_S-Trfase"/>
</dbReference>
<feature type="region of interest" description="Disordered" evidence="5">
    <location>
        <begin position="129"/>
        <end position="222"/>
    </location>
</feature>
<dbReference type="PANTHER" id="PTHR11260:SF781">
    <property type="entry name" value="GLUTATHIONE S-TRANSFERASE U19"/>
    <property type="match status" value="1"/>
</dbReference>
<dbReference type="FunFam" id="3.40.30.10:FF:000044">
    <property type="entry name" value="Glutathione S-transferase GSTU6"/>
    <property type="match status" value="1"/>
</dbReference>
<evidence type="ECO:0000256" key="1">
    <source>
        <dbReference type="ARBA" id="ARBA00012452"/>
    </source>
</evidence>
<dbReference type="GO" id="GO:0006749">
    <property type="term" value="P:glutathione metabolic process"/>
    <property type="evidence" value="ECO:0007669"/>
    <property type="project" value="TreeGrafter"/>
</dbReference>
<dbReference type="Pfam" id="PF02798">
    <property type="entry name" value="GST_N"/>
    <property type="match status" value="1"/>
</dbReference>
<dbReference type="CDD" id="cd03058">
    <property type="entry name" value="GST_N_Tau"/>
    <property type="match status" value="1"/>
</dbReference>
<sequence length="276" mass="31251">MATKQDVKVLGWSASPFVARARIALNLKGIEYEFLDEDLGRKSDLLLKSNPVYKKVPVLFHGGKPVCESLLIVQYIDEVWADSGLPILPADAYDRAVARFWAAYIDDKEVSMNVLLRLEQKFALSREPEPSFFIRGGPSKKQEARREEKEEEEEAPPRPLTEPRRTTAGTSLDHHRSSSNHRRSFSSPPSQSPTFRPDVQARRSAQGPTSSSEALTFARGSHLRQRPSLLPVAFTFTKGPHLCQRPLSSLDHHQRPCAPPKHHMRPRLPPDHYLRP</sequence>
<dbReference type="AlphaFoldDB" id="A0A2I0WBA5"/>
<dbReference type="InterPro" id="IPR004045">
    <property type="entry name" value="Glutathione_S-Trfase_N"/>
</dbReference>
<dbReference type="Gene3D" id="3.40.30.10">
    <property type="entry name" value="Glutaredoxin"/>
    <property type="match status" value="1"/>
</dbReference>
<comment type="catalytic activity">
    <reaction evidence="4">
        <text>RX + glutathione = an S-substituted glutathione + a halide anion + H(+)</text>
        <dbReference type="Rhea" id="RHEA:16437"/>
        <dbReference type="ChEBI" id="CHEBI:15378"/>
        <dbReference type="ChEBI" id="CHEBI:16042"/>
        <dbReference type="ChEBI" id="CHEBI:17792"/>
        <dbReference type="ChEBI" id="CHEBI:57925"/>
        <dbReference type="ChEBI" id="CHEBI:90779"/>
        <dbReference type="EC" id="2.5.1.18"/>
    </reaction>
</comment>
<evidence type="ECO:0000259" key="6">
    <source>
        <dbReference type="PROSITE" id="PS50404"/>
    </source>
</evidence>
<dbReference type="InterPro" id="IPR036249">
    <property type="entry name" value="Thioredoxin-like_sf"/>
</dbReference>
<name>A0A2I0WBA5_9ASPA</name>
<dbReference type="GO" id="GO:0004364">
    <property type="term" value="F:glutathione transferase activity"/>
    <property type="evidence" value="ECO:0007669"/>
    <property type="project" value="UniProtKB-EC"/>
</dbReference>
<gene>
    <name evidence="7" type="primary">HSP26-A</name>
    <name evidence="7" type="ORF">MA16_Dca007499</name>
</gene>
<evidence type="ECO:0000313" key="8">
    <source>
        <dbReference type="Proteomes" id="UP000233837"/>
    </source>
</evidence>
<reference evidence="7 8" key="2">
    <citation type="journal article" date="2017" name="Nature">
        <title>The Apostasia genome and the evolution of orchids.</title>
        <authorList>
            <person name="Zhang G.Q."/>
            <person name="Liu K.W."/>
            <person name="Li Z."/>
            <person name="Lohaus R."/>
            <person name="Hsiao Y.Y."/>
            <person name="Niu S.C."/>
            <person name="Wang J.Y."/>
            <person name="Lin Y.C."/>
            <person name="Xu Q."/>
            <person name="Chen L.J."/>
            <person name="Yoshida K."/>
            <person name="Fujiwara S."/>
            <person name="Wang Z.W."/>
            <person name="Zhang Y.Q."/>
            <person name="Mitsuda N."/>
            <person name="Wang M."/>
            <person name="Liu G.H."/>
            <person name="Pecoraro L."/>
            <person name="Huang H.X."/>
            <person name="Xiao X.J."/>
            <person name="Lin M."/>
            <person name="Wu X.Y."/>
            <person name="Wu W.L."/>
            <person name="Chen Y.Y."/>
            <person name="Chang S.B."/>
            <person name="Sakamoto S."/>
            <person name="Ohme-Takagi M."/>
            <person name="Yagi M."/>
            <person name="Zeng S.J."/>
            <person name="Shen C.Y."/>
            <person name="Yeh C.M."/>
            <person name="Luo Y.B."/>
            <person name="Tsai W.C."/>
            <person name="Van de Peer Y."/>
            <person name="Liu Z.J."/>
        </authorList>
    </citation>
    <scope>NUCLEOTIDE SEQUENCE [LARGE SCALE GENOMIC DNA]</scope>
    <source>
        <tissue evidence="7">The whole plant</tissue>
    </source>
</reference>
<feature type="region of interest" description="Disordered" evidence="5">
    <location>
        <begin position="245"/>
        <end position="276"/>
    </location>
</feature>
<evidence type="ECO:0000256" key="2">
    <source>
        <dbReference type="ARBA" id="ARBA00022679"/>
    </source>
</evidence>
<protein>
    <recommendedName>
        <fullName evidence="1">glutathione transferase</fullName>
        <ecNumber evidence="1">2.5.1.18</ecNumber>
    </recommendedName>
</protein>
<dbReference type="SUPFAM" id="SSF52833">
    <property type="entry name" value="Thioredoxin-like"/>
    <property type="match status" value="1"/>
</dbReference>
<evidence type="ECO:0000256" key="5">
    <source>
        <dbReference type="SAM" id="MobiDB-lite"/>
    </source>
</evidence>
<feature type="compositionally biased region" description="Low complexity" evidence="5">
    <location>
        <begin position="185"/>
        <end position="197"/>
    </location>
</feature>
<dbReference type="Proteomes" id="UP000233837">
    <property type="component" value="Unassembled WGS sequence"/>
</dbReference>
<dbReference type="EC" id="2.5.1.18" evidence="1"/>
<evidence type="ECO:0000313" key="7">
    <source>
        <dbReference type="EMBL" id="PKU72936.1"/>
    </source>
</evidence>
<dbReference type="Gene3D" id="1.20.1050.10">
    <property type="match status" value="1"/>
</dbReference>
<evidence type="ECO:0000256" key="4">
    <source>
        <dbReference type="ARBA" id="ARBA00047960"/>
    </source>
</evidence>
<keyword evidence="8" id="KW-1185">Reference proteome</keyword>
<organism evidence="7 8">
    <name type="scientific">Dendrobium catenatum</name>
    <dbReference type="NCBI Taxonomy" id="906689"/>
    <lineage>
        <taxon>Eukaryota</taxon>
        <taxon>Viridiplantae</taxon>
        <taxon>Streptophyta</taxon>
        <taxon>Embryophyta</taxon>
        <taxon>Tracheophyta</taxon>
        <taxon>Spermatophyta</taxon>
        <taxon>Magnoliopsida</taxon>
        <taxon>Liliopsida</taxon>
        <taxon>Asparagales</taxon>
        <taxon>Orchidaceae</taxon>
        <taxon>Epidendroideae</taxon>
        <taxon>Malaxideae</taxon>
        <taxon>Dendrobiinae</taxon>
        <taxon>Dendrobium</taxon>
    </lineage>
</organism>
<comment type="similarity">
    <text evidence="3">Belongs to the GST superfamily. Tau family.</text>
</comment>
<dbReference type="SFLD" id="SFLDS00019">
    <property type="entry name" value="Glutathione_Transferase_(cytos"/>
    <property type="match status" value="1"/>
</dbReference>
<dbReference type="EMBL" id="KZ502795">
    <property type="protein sequence ID" value="PKU72936.1"/>
    <property type="molecule type" value="Genomic_DNA"/>
</dbReference>
<proteinExistence type="inferred from homology"/>
<feature type="domain" description="GST N-terminal" evidence="6">
    <location>
        <begin position="5"/>
        <end position="84"/>
    </location>
</feature>
<accession>A0A2I0WBA5</accession>
<dbReference type="PROSITE" id="PS50404">
    <property type="entry name" value="GST_NTER"/>
    <property type="match status" value="1"/>
</dbReference>
<evidence type="ECO:0000256" key="3">
    <source>
        <dbReference type="ARBA" id="ARBA00025743"/>
    </source>
</evidence>
<keyword evidence="2 7" id="KW-0808">Transferase</keyword>
<dbReference type="InterPro" id="IPR045073">
    <property type="entry name" value="Omega/Tau-like"/>
</dbReference>
<reference evidence="7 8" key="1">
    <citation type="journal article" date="2016" name="Sci. Rep.">
        <title>The Dendrobium catenatum Lindl. genome sequence provides insights into polysaccharide synthase, floral development and adaptive evolution.</title>
        <authorList>
            <person name="Zhang G.Q."/>
            <person name="Xu Q."/>
            <person name="Bian C."/>
            <person name="Tsai W.C."/>
            <person name="Yeh C.M."/>
            <person name="Liu K.W."/>
            <person name="Yoshida K."/>
            <person name="Zhang L.S."/>
            <person name="Chang S.B."/>
            <person name="Chen F."/>
            <person name="Shi Y."/>
            <person name="Su Y.Y."/>
            <person name="Zhang Y.Q."/>
            <person name="Chen L.J."/>
            <person name="Yin Y."/>
            <person name="Lin M."/>
            <person name="Huang H."/>
            <person name="Deng H."/>
            <person name="Wang Z.W."/>
            <person name="Zhu S.L."/>
            <person name="Zhao X."/>
            <person name="Deng C."/>
            <person name="Niu S.C."/>
            <person name="Huang J."/>
            <person name="Wang M."/>
            <person name="Liu G.H."/>
            <person name="Yang H.J."/>
            <person name="Xiao X.J."/>
            <person name="Hsiao Y.Y."/>
            <person name="Wu W.L."/>
            <person name="Chen Y.Y."/>
            <person name="Mitsuda N."/>
            <person name="Ohme-Takagi M."/>
            <person name="Luo Y.B."/>
            <person name="Van de Peer Y."/>
            <person name="Liu Z.J."/>
        </authorList>
    </citation>
    <scope>NUCLEOTIDE SEQUENCE [LARGE SCALE GENOMIC DNA]</scope>
    <source>
        <tissue evidence="7">The whole plant</tissue>
    </source>
</reference>
<dbReference type="STRING" id="906689.A0A2I0WBA5"/>